<dbReference type="InterPro" id="IPR011330">
    <property type="entry name" value="Glyco_hydro/deAcase_b/a-brl"/>
</dbReference>
<name>A0ABU2BZG7_9ACTN</name>
<protein>
    <submittedName>
        <fullName evidence="4">Peptidoglycan/xylan/chitin deacetylase (PgdA/CDA1 family)</fullName>
    </submittedName>
</protein>
<dbReference type="PROSITE" id="PS51677">
    <property type="entry name" value="NODB"/>
    <property type="match status" value="1"/>
</dbReference>
<dbReference type="Pfam" id="PF01522">
    <property type="entry name" value="Polysacc_deac_1"/>
    <property type="match status" value="1"/>
</dbReference>
<accession>A0ABU2BZG7</accession>
<feature type="domain" description="NodB homology" evidence="3">
    <location>
        <begin position="77"/>
        <end position="276"/>
    </location>
</feature>
<reference evidence="4 5" key="1">
    <citation type="submission" date="2023-07" db="EMBL/GenBank/DDBJ databases">
        <title>Sequencing the genomes of 1000 actinobacteria strains.</title>
        <authorList>
            <person name="Klenk H.-P."/>
        </authorList>
    </citation>
    <scope>NUCLEOTIDE SEQUENCE [LARGE SCALE GENOMIC DNA]</scope>
    <source>
        <strain evidence="4 5">DSM 19426</strain>
    </source>
</reference>
<evidence type="ECO:0000313" key="4">
    <source>
        <dbReference type="EMBL" id="MDR7363805.1"/>
    </source>
</evidence>
<dbReference type="InterPro" id="IPR051398">
    <property type="entry name" value="Polysacch_Deacetylase"/>
</dbReference>
<keyword evidence="5" id="KW-1185">Reference proteome</keyword>
<dbReference type="Gene3D" id="3.20.20.370">
    <property type="entry name" value="Glycoside hydrolase/deacetylase"/>
    <property type="match status" value="1"/>
</dbReference>
<evidence type="ECO:0000256" key="2">
    <source>
        <dbReference type="ARBA" id="ARBA00022729"/>
    </source>
</evidence>
<dbReference type="Proteomes" id="UP001183648">
    <property type="component" value="Unassembled WGS sequence"/>
</dbReference>
<dbReference type="EMBL" id="JAVDYG010000001">
    <property type="protein sequence ID" value="MDR7363805.1"/>
    <property type="molecule type" value="Genomic_DNA"/>
</dbReference>
<dbReference type="RefSeq" id="WP_310304650.1">
    <property type="nucleotide sequence ID" value="NZ_BAAAPS010000005.1"/>
</dbReference>
<dbReference type="PANTHER" id="PTHR34216">
    <property type="match status" value="1"/>
</dbReference>
<evidence type="ECO:0000259" key="3">
    <source>
        <dbReference type="PROSITE" id="PS51677"/>
    </source>
</evidence>
<dbReference type="InterPro" id="IPR002509">
    <property type="entry name" value="NODB_dom"/>
</dbReference>
<comment type="caution">
    <text evidence="4">The sequence shown here is derived from an EMBL/GenBank/DDBJ whole genome shotgun (WGS) entry which is preliminary data.</text>
</comment>
<keyword evidence="2" id="KW-0732">Signal</keyword>
<dbReference type="SUPFAM" id="SSF88713">
    <property type="entry name" value="Glycoside hydrolase/deacetylase"/>
    <property type="match status" value="1"/>
</dbReference>
<proteinExistence type="predicted"/>
<evidence type="ECO:0000256" key="1">
    <source>
        <dbReference type="ARBA" id="ARBA00004613"/>
    </source>
</evidence>
<evidence type="ECO:0000313" key="5">
    <source>
        <dbReference type="Proteomes" id="UP001183648"/>
    </source>
</evidence>
<organism evidence="4 5">
    <name type="scientific">Nocardioides marmoribigeumensis</name>
    <dbReference type="NCBI Taxonomy" id="433649"/>
    <lineage>
        <taxon>Bacteria</taxon>
        <taxon>Bacillati</taxon>
        <taxon>Actinomycetota</taxon>
        <taxon>Actinomycetes</taxon>
        <taxon>Propionibacteriales</taxon>
        <taxon>Nocardioidaceae</taxon>
        <taxon>Nocardioides</taxon>
    </lineage>
</organism>
<dbReference type="PANTHER" id="PTHR34216:SF3">
    <property type="entry name" value="POLY-BETA-1,6-N-ACETYL-D-GLUCOSAMINE N-DEACETYLASE"/>
    <property type="match status" value="1"/>
</dbReference>
<sequence length="276" mass="30682">MGGSRTGRRRLRPRGRSPVVLLYHGFTDVPRTDDPENLYVTGHDFAAQLDHLLAAGWKPLDLDQYLQALDRPGAHGRSFLVTIDDGLGSVGEIAAPILEARGIPAVLFVPAGLAGATAEWLPEPADEPIMSPDDLRELAATTRIEIGGHGCRHVQMVDLTDGQLHQETTEVKETLTRMLGRPVRAFAYPFGDHDAASVRAVEEAGYEVGFSVHRDLGRFAISRVDVNARDNERTFRLKLIPWYRVWWRLLEYVPLVRRTANLLLTRRGGNARAPRG</sequence>
<comment type="subcellular location">
    <subcellularLocation>
        <location evidence="1">Secreted</location>
    </subcellularLocation>
</comment>
<dbReference type="CDD" id="cd10918">
    <property type="entry name" value="CE4_NodB_like_5s_6s"/>
    <property type="match status" value="1"/>
</dbReference>
<gene>
    <name evidence="4" type="ORF">J2S63_003358</name>
</gene>